<keyword evidence="2" id="KW-1185">Reference proteome</keyword>
<protein>
    <submittedName>
        <fullName evidence="1">Predicted protein</fullName>
    </submittedName>
</protein>
<dbReference type="GeneID" id="8849655"/>
<dbReference type="Proteomes" id="UP000006671">
    <property type="component" value="Unassembled WGS sequence"/>
</dbReference>
<dbReference type="EMBL" id="GG738852">
    <property type="protein sequence ID" value="EFC48036.1"/>
    <property type="molecule type" value="Genomic_DNA"/>
</dbReference>
<gene>
    <name evidence="1" type="ORF">NAEGRDRAFT_63995</name>
</gene>
<proteinExistence type="predicted"/>
<accession>D2V530</accession>
<evidence type="ECO:0000313" key="2">
    <source>
        <dbReference type="Proteomes" id="UP000006671"/>
    </source>
</evidence>
<dbReference type="InParanoid" id="D2V530"/>
<name>D2V530_NAEGR</name>
<dbReference type="VEuPathDB" id="AmoebaDB:NAEGRDRAFT_63995"/>
<sequence>MRVVVESSRKDRVGFVITIVMLCAIVLLFATGSVHSAKTLKTSKTTKTSTTTAIKEGIPNISIDNFGDIQFMNVEHSLTEEVASNLTKTDLSIQVGEMVSKQLSKITNVRESFLHADPFGTVYQIEDFSKTTQSLMTNSNNDTKLPPLKLELTFDKKNPNSDNATRYLDIVTPVTQILNNENNPVAYCVGRAASNLLANQITLQVLADLYGKVSTQYLSSKFTFEVSKSSYEKELNVYNPIVKRFNKALENMKNLINTKKELLSKQ</sequence>
<dbReference type="AlphaFoldDB" id="D2V530"/>
<reference evidence="1 2" key="1">
    <citation type="journal article" date="2010" name="Cell">
        <title>The genome of Naegleria gruberi illuminates early eukaryotic versatility.</title>
        <authorList>
            <person name="Fritz-Laylin L.K."/>
            <person name="Prochnik S.E."/>
            <person name="Ginger M.L."/>
            <person name="Dacks J.B."/>
            <person name="Carpenter M.L."/>
            <person name="Field M.C."/>
            <person name="Kuo A."/>
            <person name="Paredez A."/>
            <person name="Chapman J."/>
            <person name="Pham J."/>
            <person name="Shu S."/>
            <person name="Neupane R."/>
            <person name="Cipriano M."/>
            <person name="Mancuso J."/>
            <person name="Tu H."/>
            <person name="Salamov A."/>
            <person name="Lindquist E."/>
            <person name="Shapiro H."/>
            <person name="Lucas S."/>
            <person name="Grigoriev I.V."/>
            <person name="Cande W.Z."/>
            <person name="Fulton C."/>
            <person name="Rokhsar D.S."/>
            <person name="Dawson S.C."/>
        </authorList>
    </citation>
    <scope>NUCLEOTIDE SEQUENCE [LARGE SCALE GENOMIC DNA]</scope>
    <source>
        <strain evidence="1 2">NEG-M</strain>
    </source>
</reference>
<organism evidence="2">
    <name type="scientific">Naegleria gruberi</name>
    <name type="common">Amoeba</name>
    <dbReference type="NCBI Taxonomy" id="5762"/>
    <lineage>
        <taxon>Eukaryota</taxon>
        <taxon>Discoba</taxon>
        <taxon>Heterolobosea</taxon>
        <taxon>Tetramitia</taxon>
        <taxon>Eutetramitia</taxon>
        <taxon>Vahlkampfiidae</taxon>
        <taxon>Naegleria</taxon>
    </lineage>
</organism>
<dbReference type="RefSeq" id="XP_002680780.1">
    <property type="nucleotide sequence ID" value="XM_002680734.1"/>
</dbReference>
<dbReference type="KEGG" id="ngr:NAEGRDRAFT_63995"/>
<evidence type="ECO:0000313" key="1">
    <source>
        <dbReference type="EMBL" id="EFC48036.1"/>
    </source>
</evidence>